<dbReference type="Proteomes" id="UP001460072">
    <property type="component" value="Unassembled WGS sequence"/>
</dbReference>
<dbReference type="RefSeq" id="WP_342694935.1">
    <property type="nucleotide sequence ID" value="NZ_JBCGDO010000003.1"/>
</dbReference>
<evidence type="ECO:0000313" key="2">
    <source>
        <dbReference type="Proteomes" id="UP001460072"/>
    </source>
</evidence>
<dbReference type="EMBL" id="JBCGDO010000003">
    <property type="protein sequence ID" value="MEM0541704.1"/>
    <property type="molecule type" value="Genomic_DNA"/>
</dbReference>
<accession>A0ABU9N1V5</accession>
<evidence type="ECO:0000313" key="1">
    <source>
        <dbReference type="EMBL" id="MEM0541704.1"/>
    </source>
</evidence>
<gene>
    <name evidence="1" type="ORF">WFZ85_03690</name>
</gene>
<protein>
    <submittedName>
        <fullName evidence="1">Uncharacterized protein</fullName>
    </submittedName>
</protein>
<proteinExistence type="predicted"/>
<name>A0ABU9N1V5_9FLAO</name>
<reference evidence="1 2" key="1">
    <citation type="submission" date="2024-03" db="EMBL/GenBank/DDBJ databases">
        <title>Two novel species of the genus Flavobacterium exhibiting potentially degradation of complex polysaccharides.</title>
        <authorList>
            <person name="Lian X."/>
        </authorList>
    </citation>
    <scope>NUCLEOTIDE SEQUENCE [LARGE SCALE GENOMIC DNA]</scope>
    <source>
        <strain evidence="2">j3</strain>
    </source>
</reference>
<organism evidence="1 2">
    <name type="scientific">Flavobacterium aureirubrum</name>
    <dbReference type="NCBI Taxonomy" id="3133147"/>
    <lineage>
        <taxon>Bacteria</taxon>
        <taxon>Pseudomonadati</taxon>
        <taxon>Bacteroidota</taxon>
        <taxon>Flavobacteriia</taxon>
        <taxon>Flavobacteriales</taxon>
        <taxon>Flavobacteriaceae</taxon>
        <taxon>Flavobacterium</taxon>
    </lineage>
</organism>
<keyword evidence="2" id="KW-1185">Reference proteome</keyword>
<comment type="caution">
    <text evidence="1">The sequence shown here is derived from an EMBL/GenBank/DDBJ whole genome shotgun (WGS) entry which is preliminary data.</text>
</comment>
<sequence>MNKNKKEIVNEIKFLSNRLEKIYFTMLNLRNHCFLRVAYDITVQDKWDLKINKPFTKYATDEQLKCAISLLKAYLVDENKLLLDNKKSLSFRKNSLEDNYDGVLKLF</sequence>